<dbReference type="InterPro" id="IPR040446">
    <property type="entry name" value="RRP7"/>
</dbReference>
<dbReference type="Pfam" id="PF12923">
    <property type="entry name" value="RRP7"/>
    <property type="match status" value="1"/>
</dbReference>
<proteinExistence type="inferred from homology"/>
<organism evidence="5 6">
    <name type="scientific">Stylophora pistillata</name>
    <name type="common">Smooth cauliflower coral</name>
    <dbReference type="NCBI Taxonomy" id="50429"/>
    <lineage>
        <taxon>Eukaryota</taxon>
        <taxon>Metazoa</taxon>
        <taxon>Cnidaria</taxon>
        <taxon>Anthozoa</taxon>
        <taxon>Hexacorallia</taxon>
        <taxon>Scleractinia</taxon>
        <taxon>Astrocoeniina</taxon>
        <taxon>Pocilloporidae</taxon>
        <taxon>Stylophora</taxon>
    </lineage>
</organism>
<dbReference type="Pfam" id="PF17799">
    <property type="entry name" value="RRM_Rrp7"/>
    <property type="match status" value="1"/>
</dbReference>
<dbReference type="InterPro" id="IPR035979">
    <property type="entry name" value="RBD_domain_sf"/>
</dbReference>
<evidence type="ECO:0000256" key="3">
    <source>
        <dbReference type="SAM" id="MobiDB-lite"/>
    </source>
</evidence>
<feature type="region of interest" description="Disordered" evidence="3">
    <location>
        <begin position="169"/>
        <end position="198"/>
    </location>
</feature>
<gene>
    <name evidence="5" type="primary">Rrp7a</name>
    <name evidence="5" type="ORF">AWC38_SpisGene20043</name>
</gene>
<dbReference type="GO" id="GO:0006364">
    <property type="term" value="P:rRNA processing"/>
    <property type="evidence" value="ECO:0007669"/>
    <property type="project" value="TreeGrafter"/>
</dbReference>
<dbReference type="InterPro" id="IPR012677">
    <property type="entry name" value="Nucleotide-bd_a/b_plait_sf"/>
</dbReference>
<dbReference type="GO" id="GO:0034456">
    <property type="term" value="C:UTP-C complex"/>
    <property type="evidence" value="ECO:0007669"/>
    <property type="project" value="TreeGrafter"/>
</dbReference>
<comment type="similarity">
    <text evidence="1">Belongs to the RRP7 family.</text>
</comment>
<dbReference type="CDD" id="cd12951">
    <property type="entry name" value="RRP7_Rrp7A"/>
    <property type="match status" value="1"/>
</dbReference>
<dbReference type="Gene3D" id="3.30.70.330">
    <property type="match status" value="1"/>
</dbReference>
<dbReference type="InterPro" id="IPR040447">
    <property type="entry name" value="RRM_Rrp7"/>
</dbReference>
<dbReference type="EMBL" id="LSMT01000617">
    <property type="protein sequence ID" value="PFX15729.1"/>
    <property type="molecule type" value="Genomic_DNA"/>
</dbReference>
<evidence type="ECO:0000259" key="4">
    <source>
        <dbReference type="PROSITE" id="PS50102"/>
    </source>
</evidence>
<keyword evidence="2" id="KW-0694">RNA-binding</keyword>
<dbReference type="PROSITE" id="PS50102">
    <property type="entry name" value="RRM"/>
    <property type="match status" value="1"/>
</dbReference>
<dbReference type="GO" id="GO:0003723">
    <property type="term" value="F:RNA binding"/>
    <property type="evidence" value="ECO:0007669"/>
    <property type="project" value="UniProtKB-UniRule"/>
</dbReference>
<dbReference type="InterPro" id="IPR024326">
    <property type="entry name" value="RRP7_C"/>
</dbReference>
<dbReference type="GO" id="GO:0000028">
    <property type="term" value="P:ribosomal small subunit assembly"/>
    <property type="evidence" value="ECO:0007669"/>
    <property type="project" value="TreeGrafter"/>
</dbReference>
<dbReference type="SUPFAM" id="SSF54928">
    <property type="entry name" value="RNA-binding domain, RBD"/>
    <property type="match status" value="1"/>
</dbReference>
<dbReference type="InterPro" id="IPR000504">
    <property type="entry name" value="RRM_dom"/>
</dbReference>
<dbReference type="AlphaFoldDB" id="A0A2B4RFZ5"/>
<reference evidence="6" key="1">
    <citation type="journal article" date="2017" name="bioRxiv">
        <title>Comparative analysis of the genomes of Stylophora pistillata and Acropora digitifera provides evidence for extensive differences between species of corals.</title>
        <authorList>
            <person name="Voolstra C.R."/>
            <person name="Li Y."/>
            <person name="Liew Y.J."/>
            <person name="Baumgarten S."/>
            <person name="Zoccola D."/>
            <person name="Flot J.-F."/>
            <person name="Tambutte S."/>
            <person name="Allemand D."/>
            <person name="Aranda M."/>
        </authorList>
    </citation>
    <scope>NUCLEOTIDE SEQUENCE [LARGE SCALE GENOMIC DNA]</scope>
</reference>
<comment type="caution">
    <text evidence="5">The sequence shown here is derived from an EMBL/GenBank/DDBJ whole genome shotgun (WGS) entry which is preliminary data.</text>
</comment>
<feature type="domain" description="RRM" evidence="4">
    <location>
        <begin position="43"/>
        <end position="129"/>
    </location>
</feature>
<evidence type="ECO:0000313" key="5">
    <source>
        <dbReference type="EMBL" id="PFX15729.1"/>
    </source>
</evidence>
<dbReference type="GO" id="GO:0032545">
    <property type="term" value="C:CURI complex"/>
    <property type="evidence" value="ECO:0007669"/>
    <property type="project" value="TreeGrafter"/>
</dbReference>
<dbReference type="InterPro" id="IPR034890">
    <property type="entry name" value="Rrp7A_RRM"/>
</dbReference>
<evidence type="ECO:0000256" key="1">
    <source>
        <dbReference type="ARBA" id="ARBA00006110"/>
    </source>
</evidence>
<dbReference type="STRING" id="50429.A0A2B4RFZ5"/>
<evidence type="ECO:0000256" key="2">
    <source>
        <dbReference type="PROSITE-ProRule" id="PRU00176"/>
    </source>
</evidence>
<evidence type="ECO:0000313" key="6">
    <source>
        <dbReference type="Proteomes" id="UP000225706"/>
    </source>
</evidence>
<protein>
    <submittedName>
        <fullName evidence="5">Ribosomal RNA-processing protein 7-like A</fullName>
    </submittedName>
</protein>
<dbReference type="Gene3D" id="6.10.250.1770">
    <property type="match status" value="1"/>
</dbReference>
<dbReference type="PANTHER" id="PTHR13191:SF0">
    <property type="entry name" value="RIBOSOMAL RNA-PROCESSING PROTEIN 7 HOMOLOG A-RELATED"/>
    <property type="match status" value="1"/>
</dbReference>
<feature type="compositionally biased region" description="Basic and acidic residues" evidence="3">
    <location>
        <begin position="169"/>
        <end position="182"/>
    </location>
</feature>
<sequence length="261" mass="30113">MASQLGGFQTICVKFSEKSCSYHYLYFKNHITRDGDTTKPPNKTLFVVNIPPYCTKGSLKRLFSSCGAVKDVFLVKQPGSTEKDEAGLVIPSESVKGFKVGYIVFKKSSSLSAALNLDKSTVRVLSTEKSPIPTGMKKWIEEYHMQYPDTKKLQLEVDKFMAKFDEDKEKSERVEAESRNQADDEGWVTVGRGGRNPAAPRLDATELWERKKRKKKQALLNFYHFQQRETRREHIAHLRKKFDEDKKRIAEMKSARKFRPY</sequence>
<dbReference type="PANTHER" id="PTHR13191">
    <property type="entry name" value="RIBOSOMAL RNA PROCESSING PROTEIN 7-RELATED"/>
    <property type="match status" value="1"/>
</dbReference>
<dbReference type="CDD" id="cd12294">
    <property type="entry name" value="RRM_Rrp7A"/>
    <property type="match status" value="1"/>
</dbReference>
<name>A0A2B4RFZ5_STYPI</name>
<keyword evidence="6" id="KW-1185">Reference proteome</keyword>
<accession>A0A2B4RFZ5</accession>
<dbReference type="Proteomes" id="UP000225706">
    <property type="component" value="Unassembled WGS sequence"/>
</dbReference>
<dbReference type="OrthoDB" id="5390at2759"/>